<feature type="domain" description="Alpha/beta hydrolase fold-3" evidence="2">
    <location>
        <begin position="97"/>
        <end position="304"/>
    </location>
</feature>
<dbReference type="Proteomes" id="UP000264589">
    <property type="component" value="Unassembled WGS sequence"/>
</dbReference>
<dbReference type="GO" id="GO:0016787">
    <property type="term" value="F:hydrolase activity"/>
    <property type="evidence" value="ECO:0007669"/>
    <property type="project" value="UniProtKB-KW"/>
</dbReference>
<evidence type="ECO:0000313" key="4">
    <source>
        <dbReference type="Proteomes" id="UP000264589"/>
    </source>
</evidence>
<sequence>MIAPSPIQIDPALFGEDAIAPQTAALNDAVEKMLSELPTIMEVGPEKVRARRREGTGGPLDVQPAHEIARWETASDGEREVPVRIFHPGGDLKGFYLHIHGGGWTLGSADAQDQTLAALAQKLSIGIASVEYRLAPEHPWPAPADDCETAALWLMREAENLFGTKKVVIGGESAGGHLSAVTILRLRDRHGMMPFAGANLIYGNYDLSALPSMRNWGERNLILNTPIVYYFRDQFLPPDRFSEADYRDPEISPMYKDLNGLCPALFTIGTMDPLLDDSLIMSAKWLAAGNPSELAIYPGGIHVFDMFPDLGIAKEANARMAEFISDALAAA</sequence>
<dbReference type="InterPro" id="IPR029058">
    <property type="entry name" value="AB_hydrolase_fold"/>
</dbReference>
<evidence type="ECO:0000313" key="3">
    <source>
        <dbReference type="EMBL" id="RFB04570.1"/>
    </source>
</evidence>
<dbReference type="PANTHER" id="PTHR48081:SF8">
    <property type="entry name" value="ALPHA_BETA HYDROLASE FOLD-3 DOMAIN-CONTAINING PROTEIN-RELATED"/>
    <property type="match status" value="1"/>
</dbReference>
<accession>A0A371RGJ0</accession>
<dbReference type="FunCoup" id="A0A371RGJ0">
    <property type="interactions" value="307"/>
</dbReference>
<dbReference type="EMBL" id="QUQO01000001">
    <property type="protein sequence ID" value="RFB04570.1"/>
    <property type="molecule type" value="Genomic_DNA"/>
</dbReference>
<dbReference type="InParanoid" id="A0A371RGJ0"/>
<comment type="caution">
    <text evidence="3">The sequence shown here is derived from an EMBL/GenBank/DDBJ whole genome shotgun (WGS) entry which is preliminary data.</text>
</comment>
<dbReference type="Gene3D" id="3.40.50.1820">
    <property type="entry name" value="alpha/beta hydrolase"/>
    <property type="match status" value="1"/>
</dbReference>
<keyword evidence="1 3" id="KW-0378">Hydrolase</keyword>
<evidence type="ECO:0000256" key="1">
    <source>
        <dbReference type="ARBA" id="ARBA00022801"/>
    </source>
</evidence>
<dbReference type="SUPFAM" id="SSF53474">
    <property type="entry name" value="alpha/beta-Hydrolases"/>
    <property type="match status" value="1"/>
</dbReference>
<dbReference type="PANTHER" id="PTHR48081">
    <property type="entry name" value="AB HYDROLASE SUPERFAMILY PROTEIN C4A8.06C"/>
    <property type="match status" value="1"/>
</dbReference>
<proteinExistence type="predicted"/>
<name>A0A371RGJ0_9PROT</name>
<gene>
    <name evidence="3" type="ORF">DX908_04305</name>
</gene>
<reference evidence="3 4" key="1">
    <citation type="submission" date="2018-08" db="EMBL/GenBank/DDBJ databases">
        <title>Parvularcula sp. SM1705, isolated from surface water of the South Sea China.</title>
        <authorList>
            <person name="Sun L."/>
        </authorList>
    </citation>
    <scope>NUCLEOTIDE SEQUENCE [LARGE SCALE GENOMIC DNA]</scope>
    <source>
        <strain evidence="3 4">SM1705</strain>
    </source>
</reference>
<dbReference type="OrthoDB" id="9806180at2"/>
<dbReference type="RefSeq" id="WP_116391202.1">
    <property type="nucleotide sequence ID" value="NZ_QUQO01000001.1"/>
</dbReference>
<protein>
    <submittedName>
        <fullName evidence="3">Alpha/beta hydrolase</fullName>
    </submittedName>
</protein>
<organism evidence="3 4">
    <name type="scientific">Parvularcula marina</name>
    <dbReference type="NCBI Taxonomy" id="2292771"/>
    <lineage>
        <taxon>Bacteria</taxon>
        <taxon>Pseudomonadati</taxon>
        <taxon>Pseudomonadota</taxon>
        <taxon>Alphaproteobacteria</taxon>
        <taxon>Parvularculales</taxon>
        <taxon>Parvularculaceae</taxon>
        <taxon>Parvularcula</taxon>
    </lineage>
</organism>
<dbReference type="AlphaFoldDB" id="A0A371RGJ0"/>
<evidence type="ECO:0000259" key="2">
    <source>
        <dbReference type="Pfam" id="PF07859"/>
    </source>
</evidence>
<dbReference type="Pfam" id="PF07859">
    <property type="entry name" value="Abhydrolase_3"/>
    <property type="match status" value="1"/>
</dbReference>
<keyword evidence="4" id="KW-1185">Reference proteome</keyword>
<dbReference type="InterPro" id="IPR013094">
    <property type="entry name" value="AB_hydrolase_3"/>
</dbReference>
<dbReference type="InterPro" id="IPR050300">
    <property type="entry name" value="GDXG_lipolytic_enzyme"/>
</dbReference>